<feature type="domain" description="Reverse transcriptase/retrotransposon-derived protein RNase H-like" evidence="2">
    <location>
        <begin position="58"/>
        <end position="150"/>
    </location>
</feature>
<dbReference type="GO" id="GO:0003824">
    <property type="term" value="F:catalytic activity"/>
    <property type="evidence" value="ECO:0007669"/>
    <property type="project" value="UniProtKB-KW"/>
</dbReference>
<dbReference type="PANTHER" id="PTHR37984">
    <property type="entry name" value="PROTEIN CBG26694"/>
    <property type="match status" value="1"/>
</dbReference>
<sequence>MNSSKVKQILDWPQPRNIKDLPSFLGFSNFYCCFIKNYSKKITSLTSLLKKDSPFIFNEEALSQFQALKEAFTSAPILSHFNPSIPTIVEIDASDYALGAVLTQVNDSRKRPIAFDSHKLLPDELNYGIHDKELLGIVWALKHRTAFLLSLSNSFEAHWAEFLSEFHLTITYQPGRLATLLDALSRWDNMYPERGVDFISKNPENFHQVIKKDGIQESRFFSIKVQIFSDLVENIQKEVWQDKDYKEILKKLARGQSVLNYSLEPKAKFLLFKDRVVIPSNEELQLNILQKRHDSPLVGHPGQQKTLKLIKRDFHWAGMNQSIKDYVSSCWQFSRNKNIHHKNFGLLKPLSIPSGPWNSLSIYFFHSIASFKQL</sequence>
<dbReference type="OrthoDB" id="10047254at2759"/>
<proteinExistence type="predicted"/>
<dbReference type="EMBL" id="AVOT02072726">
    <property type="protein sequence ID" value="MBW0562542.1"/>
    <property type="molecule type" value="Genomic_DNA"/>
</dbReference>
<evidence type="ECO:0000313" key="5">
    <source>
        <dbReference type="Proteomes" id="UP000765509"/>
    </source>
</evidence>
<dbReference type="InterPro" id="IPR041588">
    <property type="entry name" value="Integrase_H2C2"/>
</dbReference>
<gene>
    <name evidence="4" type="ORF">O181_102257</name>
</gene>
<dbReference type="CDD" id="cd09274">
    <property type="entry name" value="RNase_HI_RT_Ty3"/>
    <property type="match status" value="1"/>
</dbReference>
<reference evidence="4" key="1">
    <citation type="submission" date="2021-03" db="EMBL/GenBank/DDBJ databases">
        <title>Draft genome sequence of rust myrtle Austropuccinia psidii MF-1, a brazilian biotype.</title>
        <authorList>
            <person name="Quecine M.C."/>
            <person name="Pachon D.M.R."/>
            <person name="Bonatelli M.L."/>
            <person name="Correr F.H."/>
            <person name="Franceschini L.M."/>
            <person name="Leite T.F."/>
            <person name="Margarido G.R.A."/>
            <person name="Almeida C.A."/>
            <person name="Ferrarezi J.A."/>
            <person name="Labate C.A."/>
        </authorList>
    </citation>
    <scope>NUCLEOTIDE SEQUENCE</scope>
    <source>
        <strain evidence="4">MF-1</strain>
    </source>
</reference>
<evidence type="ECO:0000313" key="4">
    <source>
        <dbReference type="EMBL" id="MBW0562542.1"/>
    </source>
</evidence>
<dbReference type="Pfam" id="PF17921">
    <property type="entry name" value="Integrase_H2C2"/>
    <property type="match status" value="1"/>
</dbReference>
<dbReference type="InterPro" id="IPR043502">
    <property type="entry name" value="DNA/RNA_pol_sf"/>
</dbReference>
<dbReference type="Proteomes" id="UP000765509">
    <property type="component" value="Unassembled WGS sequence"/>
</dbReference>
<name>A0A9Q3JHI2_9BASI</name>
<dbReference type="Gene3D" id="1.10.340.70">
    <property type="match status" value="1"/>
</dbReference>
<dbReference type="Gene3D" id="3.30.70.270">
    <property type="match status" value="1"/>
</dbReference>
<dbReference type="InterPro" id="IPR041577">
    <property type="entry name" value="RT_RNaseH_2"/>
</dbReference>
<dbReference type="InterPro" id="IPR050951">
    <property type="entry name" value="Retrovirus_Pol_polyprotein"/>
</dbReference>
<feature type="domain" description="Integrase zinc-binding" evidence="3">
    <location>
        <begin position="282"/>
        <end position="338"/>
    </location>
</feature>
<dbReference type="SUPFAM" id="SSF56672">
    <property type="entry name" value="DNA/RNA polymerases"/>
    <property type="match status" value="1"/>
</dbReference>
<dbReference type="InterPro" id="IPR043128">
    <property type="entry name" value="Rev_trsase/Diguanyl_cyclase"/>
</dbReference>
<keyword evidence="5" id="KW-1185">Reference proteome</keyword>
<evidence type="ECO:0008006" key="6">
    <source>
        <dbReference type="Google" id="ProtNLM"/>
    </source>
</evidence>
<comment type="caution">
    <text evidence="4">The sequence shown here is derived from an EMBL/GenBank/DDBJ whole genome shotgun (WGS) entry which is preliminary data.</text>
</comment>
<dbReference type="PANTHER" id="PTHR37984:SF5">
    <property type="entry name" value="PROTEIN NYNRIN-LIKE"/>
    <property type="match status" value="1"/>
</dbReference>
<dbReference type="AlphaFoldDB" id="A0A9Q3JHI2"/>
<dbReference type="FunFam" id="1.10.340.70:FF:000001">
    <property type="entry name" value="Retrovirus-related Pol polyprotein from transposon gypsy-like Protein"/>
    <property type="match status" value="1"/>
</dbReference>
<organism evidence="4 5">
    <name type="scientific">Austropuccinia psidii MF-1</name>
    <dbReference type="NCBI Taxonomy" id="1389203"/>
    <lineage>
        <taxon>Eukaryota</taxon>
        <taxon>Fungi</taxon>
        <taxon>Dikarya</taxon>
        <taxon>Basidiomycota</taxon>
        <taxon>Pucciniomycotina</taxon>
        <taxon>Pucciniomycetes</taxon>
        <taxon>Pucciniales</taxon>
        <taxon>Sphaerophragmiaceae</taxon>
        <taxon>Austropuccinia</taxon>
    </lineage>
</organism>
<accession>A0A9Q3JHI2</accession>
<keyword evidence="1" id="KW-0511">Multifunctional enzyme</keyword>
<evidence type="ECO:0000259" key="3">
    <source>
        <dbReference type="Pfam" id="PF17921"/>
    </source>
</evidence>
<evidence type="ECO:0000256" key="1">
    <source>
        <dbReference type="ARBA" id="ARBA00023268"/>
    </source>
</evidence>
<dbReference type="FunFam" id="3.30.70.270:FF:000020">
    <property type="entry name" value="Transposon Tf2-6 polyprotein-like Protein"/>
    <property type="match status" value="1"/>
</dbReference>
<evidence type="ECO:0000259" key="2">
    <source>
        <dbReference type="Pfam" id="PF17919"/>
    </source>
</evidence>
<dbReference type="Pfam" id="PF17919">
    <property type="entry name" value="RT_RNaseH_2"/>
    <property type="match status" value="1"/>
</dbReference>
<protein>
    <recommendedName>
        <fullName evidence="6">Integrase zinc-binding domain-containing protein</fullName>
    </recommendedName>
</protein>